<sequence>MGCGIRALVKVEAVAEHTSVLVYHDHGDVTKEEVSKTWSCPYLDGTLEGIAEELLAMFHEAATEGEAVAFLTDVINLAPVVKYAKGFLRWL</sequence>
<accession>A0A9X8DR52</accession>
<evidence type="ECO:0000313" key="1">
    <source>
        <dbReference type="EMBL" id="RLO02188.1"/>
    </source>
</evidence>
<proteinExistence type="predicted"/>
<dbReference type="EMBL" id="QUTI01034244">
    <property type="protein sequence ID" value="RLO02188.1"/>
    <property type="molecule type" value="Genomic_DNA"/>
</dbReference>
<organism evidence="1 2">
    <name type="scientific">Aphanomyces astaci</name>
    <name type="common">Crayfish plague agent</name>
    <dbReference type="NCBI Taxonomy" id="112090"/>
    <lineage>
        <taxon>Eukaryota</taxon>
        <taxon>Sar</taxon>
        <taxon>Stramenopiles</taxon>
        <taxon>Oomycota</taxon>
        <taxon>Saprolegniomycetes</taxon>
        <taxon>Saprolegniales</taxon>
        <taxon>Verrucalvaceae</taxon>
        <taxon>Aphanomyces</taxon>
    </lineage>
</organism>
<comment type="caution">
    <text evidence="1">The sequence shown here is derived from an EMBL/GenBank/DDBJ whole genome shotgun (WGS) entry which is preliminary data.</text>
</comment>
<reference evidence="1 2" key="1">
    <citation type="journal article" date="2018" name="J. Invertebr. Pathol.">
        <title>New genotyping method for the causative agent of crayfish plague (Aphanomyces astaci) based on whole genome data.</title>
        <authorList>
            <person name="Minardi D."/>
            <person name="Studholme D.J."/>
            <person name="van der Giezen M."/>
            <person name="Pretto T."/>
            <person name="Oidtmann B."/>
        </authorList>
    </citation>
    <scope>NUCLEOTIDE SEQUENCE [LARGE SCALE GENOMIC DNA]</scope>
    <source>
        <strain evidence="1 2">KB13</strain>
    </source>
</reference>
<protein>
    <submittedName>
        <fullName evidence="1">Uncharacterized protein</fullName>
    </submittedName>
</protein>
<dbReference type="Proteomes" id="UP000275652">
    <property type="component" value="Unassembled WGS sequence"/>
</dbReference>
<name>A0A9X8DR52_APHAT</name>
<gene>
    <name evidence="1" type="ORF">DYB28_014628</name>
</gene>
<evidence type="ECO:0000313" key="2">
    <source>
        <dbReference type="Proteomes" id="UP000275652"/>
    </source>
</evidence>
<dbReference type="AlphaFoldDB" id="A0A9X8DR52"/>